<evidence type="ECO:0000256" key="1">
    <source>
        <dbReference type="SAM" id="MobiDB-lite"/>
    </source>
</evidence>
<evidence type="ECO:0000313" key="3">
    <source>
        <dbReference type="Proteomes" id="UP000264353"/>
    </source>
</evidence>
<gene>
    <name evidence="2" type="ORF">BRARA_I01512</name>
</gene>
<dbReference type="EMBL" id="CM010636">
    <property type="protein sequence ID" value="RID44739.1"/>
    <property type="molecule type" value="Genomic_DNA"/>
</dbReference>
<protein>
    <submittedName>
        <fullName evidence="2">Uncharacterized protein</fullName>
    </submittedName>
</protein>
<reference evidence="2 3" key="1">
    <citation type="submission" date="2018-06" db="EMBL/GenBank/DDBJ databases">
        <title>WGS assembly of Brassica rapa FPsc.</title>
        <authorList>
            <person name="Bowman J."/>
            <person name="Kohchi T."/>
            <person name="Yamato K."/>
            <person name="Jenkins J."/>
            <person name="Shu S."/>
            <person name="Ishizaki K."/>
            <person name="Yamaoka S."/>
            <person name="Nishihama R."/>
            <person name="Nakamura Y."/>
            <person name="Berger F."/>
            <person name="Adam C."/>
            <person name="Aki S."/>
            <person name="Althoff F."/>
            <person name="Araki T."/>
            <person name="Arteaga-Vazquez M."/>
            <person name="Balasubrmanian S."/>
            <person name="Bauer D."/>
            <person name="Boehm C."/>
            <person name="Briginshaw L."/>
            <person name="Caballero-Perez J."/>
            <person name="Catarino B."/>
            <person name="Chen F."/>
            <person name="Chiyoda S."/>
            <person name="Chovatia M."/>
            <person name="Davies K."/>
            <person name="Delmans M."/>
            <person name="Demura T."/>
            <person name="Dierschke T."/>
            <person name="Dolan L."/>
            <person name="Dorantes-Acosta A."/>
            <person name="Eklund D."/>
            <person name="Florent S."/>
            <person name="Flores-Sandoval E."/>
            <person name="Fujiyama A."/>
            <person name="Fukuzawa H."/>
            <person name="Galik B."/>
            <person name="Grimanelli D."/>
            <person name="Grimwood J."/>
            <person name="Grossniklaus U."/>
            <person name="Hamada T."/>
            <person name="Haseloff J."/>
            <person name="Hetherington A."/>
            <person name="Higo A."/>
            <person name="Hirakawa Y."/>
            <person name="Hundley H."/>
            <person name="Ikeda Y."/>
            <person name="Inoue K."/>
            <person name="Inoue S."/>
            <person name="Ishida S."/>
            <person name="Jia Q."/>
            <person name="Kakita M."/>
            <person name="Kanazawa T."/>
            <person name="Kawai Y."/>
            <person name="Kawashima T."/>
            <person name="Kennedy M."/>
            <person name="Kinose K."/>
            <person name="Kinoshita T."/>
            <person name="Kohara Y."/>
            <person name="Koide E."/>
            <person name="Komatsu K."/>
            <person name="Kopischke S."/>
            <person name="Kubo M."/>
            <person name="Kyozuka J."/>
            <person name="Lagercrantz U."/>
            <person name="Lin S."/>
            <person name="Lindquist E."/>
            <person name="Lipzen A."/>
            <person name="Lu C."/>
            <person name="Luna E."/>
            <person name="Martienssen R."/>
            <person name="Minamino N."/>
            <person name="Mizutani M."/>
            <person name="Mizutani M."/>
            <person name="Mochizuki N."/>
            <person name="Monte I."/>
            <person name="Mosher R."/>
            <person name="Nagasaki H."/>
            <person name="Nakagami H."/>
            <person name="Naramoto S."/>
            <person name="Nishitani K."/>
            <person name="Ohtani M."/>
            <person name="Okamoto T."/>
            <person name="Okumura M."/>
            <person name="Phillips J."/>
            <person name="Pollak B."/>
            <person name="Reinders A."/>
            <person name="Roevekamp M."/>
            <person name="Sano R."/>
            <person name="Sawa S."/>
            <person name="Schmid M."/>
            <person name="Shirakawa M."/>
            <person name="Solano R."/>
            <person name="Spunde A."/>
            <person name="Suetsugu N."/>
            <person name="Sugano S."/>
            <person name="Sugiyama A."/>
            <person name="Sun R."/>
            <person name="Suzuki Y."/>
            <person name="Takenaka M."/>
            <person name="Takezawa D."/>
            <person name="Tomogane H."/>
            <person name="Tsuzuki M."/>
            <person name="Ueda T."/>
            <person name="Umeda M."/>
            <person name="Ward J."/>
            <person name="Watanabe Y."/>
            <person name="Yazaki K."/>
            <person name="Yokoyama R."/>
            <person name="Yoshitake Y."/>
            <person name="Yotsui I."/>
            <person name="Zachgo S."/>
            <person name="Schmutz J."/>
        </authorList>
    </citation>
    <scope>NUCLEOTIDE SEQUENCE [LARGE SCALE GENOMIC DNA]</scope>
    <source>
        <strain evidence="3">cv. B-3</strain>
    </source>
</reference>
<sequence>MIHRWGTSGGEGRGAVACEAPEVEKVNESTREKPDEGEDISDP</sequence>
<dbReference type="Proteomes" id="UP000264353">
    <property type="component" value="Chromosome A9"/>
</dbReference>
<name>A0A397XTZ3_BRACM</name>
<evidence type="ECO:0000313" key="2">
    <source>
        <dbReference type="EMBL" id="RID44739.1"/>
    </source>
</evidence>
<feature type="region of interest" description="Disordered" evidence="1">
    <location>
        <begin position="1"/>
        <end position="43"/>
    </location>
</feature>
<organism evidence="2 3">
    <name type="scientific">Brassica campestris</name>
    <name type="common">Field mustard</name>
    <dbReference type="NCBI Taxonomy" id="3711"/>
    <lineage>
        <taxon>Eukaryota</taxon>
        <taxon>Viridiplantae</taxon>
        <taxon>Streptophyta</taxon>
        <taxon>Embryophyta</taxon>
        <taxon>Tracheophyta</taxon>
        <taxon>Spermatophyta</taxon>
        <taxon>Magnoliopsida</taxon>
        <taxon>eudicotyledons</taxon>
        <taxon>Gunneridae</taxon>
        <taxon>Pentapetalae</taxon>
        <taxon>rosids</taxon>
        <taxon>malvids</taxon>
        <taxon>Brassicales</taxon>
        <taxon>Brassicaceae</taxon>
        <taxon>Brassiceae</taxon>
        <taxon>Brassica</taxon>
    </lineage>
</organism>
<proteinExistence type="predicted"/>
<accession>A0A397XTZ3</accession>
<feature type="compositionally biased region" description="Basic and acidic residues" evidence="1">
    <location>
        <begin position="22"/>
        <end position="34"/>
    </location>
</feature>
<dbReference type="AlphaFoldDB" id="A0A397XTZ3"/>